<dbReference type="GO" id="GO:0016491">
    <property type="term" value="F:oxidoreductase activity"/>
    <property type="evidence" value="ECO:0007669"/>
    <property type="project" value="UniProtKB-KW"/>
</dbReference>
<proteinExistence type="inferred from homology"/>
<dbReference type="InterPro" id="IPR002347">
    <property type="entry name" value="SDR_fam"/>
</dbReference>
<reference evidence="4 5" key="1">
    <citation type="journal article" date="2012" name="Science">
        <title>The Paleozoic origin of enzymatic lignin decomposition reconstructed from 31 fungal genomes.</title>
        <authorList>
            <person name="Floudas D."/>
            <person name="Binder M."/>
            <person name="Riley R."/>
            <person name="Barry K."/>
            <person name="Blanchette R.A."/>
            <person name="Henrissat B."/>
            <person name="Martinez A.T."/>
            <person name="Otillar R."/>
            <person name="Spatafora J.W."/>
            <person name="Yadav J.S."/>
            <person name="Aerts A."/>
            <person name="Benoit I."/>
            <person name="Boyd A."/>
            <person name="Carlson A."/>
            <person name="Copeland A."/>
            <person name="Coutinho P.M."/>
            <person name="de Vries R.P."/>
            <person name="Ferreira P."/>
            <person name="Findley K."/>
            <person name="Foster B."/>
            <person name="Gaskell J."/>
            <person name="Glotzer D."/>
            <person name="Gorecki P."/>
            <person name="Heitman J."/>
            <person name="Hesse C."/>
            <person name="Hori C."/>
            <person name="Igarashi K."/>
            <person name="Jurgens J.A."/>
            <person name="Kallen N."/>
            <person name="Kersten P."/>
            <person name="Kohler A."/>
            <person name="Kuees U."/>
            <person name="Kumar T.K.A."/>
            <person name="Kuo A."/>
            <person name="LaButti K."/>
            <person name="Larrondo L.F."/>
            <person name="Lindquist E."/>
            <person name="Ling A."/>
            <person name="Lombard V."/>
            <person name="Lucas S."/>
            <person name="Lundell T."/>
            <person name="Martin R."/>
            <person name="McLaughlin D.J."/>
            <person name="Morgenstern I."/>
            <person name="Morin E."/>
            <person name="Murat C."/>
            <person name="Nagy L.G."/>
            <person name="Nolan M."/>
            <person name="Ohm R.A."/>
            <person name="Patyshakuliyeva A."/>
            <person name="Rokas A."/>
            <person name="Ruiz-Duenas F.J."/>
            <person name="Sabat G."/>
            <person name="Salamov A."/>
            <person name="Samejima M."/>
            <person name="Schmutz J."/>
            <person name="Slot J.C."/>
            <person name="St John F."/>
            <person name="Stenlid J."/>
            <person name="Sun H."/>
            <person name="Sun S."/>
            <person name="Syed K."/>
            <person name="Tsang A."/>
            <person name="Wiebenga A."/>
            <person name="Young D."/>
            <person name="Pisabarro A."/>
            <person name="Eastwood D.C."/>
            <person name="Martin F."/>
            <person name="Cullen D."/>
            <person name="Grigoriev I.V."/>
            <person name="Hibbett D.S."/>
        </authorList>
    </citation>
    <scope>NUCLEOTIDE SEQUENCE [LARGE SCALE GENOMIC DNA]</scope>
    <source>
        <strain evidence="4 5">ATCC 11539</strain>
    </source>
</reference>
<dbReference type="Proteomes" id="UP000030669">
    <property type="component" value="Unassembled WGS sequence"/>
</dbReference>
<dbReference type="InterPro" id="IPR036291">
    <property type="entry name" value="NAD(P)-bd_dom_sf"/>
</dbReference>
<keyword evidence="2" id="KW-0560">Oxidoreductase</keyword>
<gene>
    <name evidence="4" type="ORF">GLOTRDRAFT_63431</name>
</gene>
<dbReference type="SUPFAM" id="SSF51735">
    <property type="entry name" value="NAD(P)-binding Rossmann-fold domains"/>
    <property type="match status" value="1"/>
</dbReference>
<evidence type="ECO:0000313" key="4">
    <source>
        <dbReference type="EMBL" id="EPQ53757.1"/>
    </source>
</evidence>
<dbReference type="OMA" id="RFHDWNF"/>
<dbReference type="PANTHER" id="PTHR24320:SF283">
    <property type="entry name" value="RETINOL DEHYDROGENASE 11"/>
    <property type="match status" value="1"/>
</dbReference>
<evidence type="ECO:0000256" key="3">
    <source>
        <dbReference type="RuleBase" id="RU000363"/>
    </source>
</evidence>
<dbReference type="Pfam" id="PF00106">
    <property type="entry name" value="adh_short"/>
    <property type="match status" value="1"/>
</dbReference>
<dbReference type="EMBL" id="KB469305">
    <property type="protein sequence ID" value="EPQ53757.1"/>
    <property type="molecule type" value="Genomic_DNA"/>
</dbReference>
<dbReference type="Gene3D" id="3.40.50.720">
    <property type="entry name" value="NAD(P)-binding Rossmann-like Domain"/>
    <property type="match status" value="1"/>
</dbReference>
<dbReference type="PRINTS" id="PR00081">
    <property type="entry name" value="GDHRDH"/>
</dbReference>
<accession>S7Q2I0</accession>
<evidence type="ECO:0000256" key="2">
    <source>
        <dbReference type="ARBA" id="ARBA00023002"/>
    </source>
</evidence>
<dbReference type="PANTHER" id="PTHR24320">
    <property type="entry name" value="RETINOL DEHYDROGENASE"/>
    <property type="match status" value="1"/>
</dbReference>
<evidence type="ECO:0000256" key="1">
    <source>
        <dbReference type="ARBA" id="ARBA00006484"/>
    </source>
</evidence>
<dbReference type="PRINTS" id="PR00080">
    <property type="entry name" value="SDRFAMILY"/>
</dbReference>
<comment type="similarity">
    <text evidence="1 3">Belongs to the short-chain dehydrogenases/reductases (SDR) family.</text>
</comment>
<protein>
    <submittedName>
        <fullName evidence="4">Short-chain dehydrogenase</fullName>
    </submittedName>
</protein>
<organism evidence="4 5">
    <name type="scientific">Gloeophyllum trabeum (strain ATCC 11539 / FP-39264 / Madison 617)</name>
    <name type="common">Brown rot fungus</name>
    <dbReference type="NCBI Taxonomy" id="670483"/>
    <lineage>
        <taxon>Eukaryota</taxon>
        <taxon>Fungi</taxon>
        <taxon>Dikarya</taxon>
        <taxon>Basidiomycota</taxon>
        <taxon>Agaricomycotina</taxon>
        <taxon>Agaricomycetes</taxon>
        <taxon>Gloeophyllales</taxon>
        <taxon>Gloeophyllaceae</taxon>
        <taxon>Gloeophyllum</taxon>
    </lineage>
</organism>
<keyword evidence="5" id="KW-1185">Reference proteome</keyword>
<dbReference type="AlphaFoldDB" id="S7Q2I0"/>
<name>S7Q2I0_GLOTA</name>
<dbReference type="KEGG" id="gtr:GLOTRDRAFT_63431"/>
<dbReference type="GeneID" id="19307550"/>
<sequence length="333" mass="36049">MSKSITSNPSFGAETSAEEVAASLSSHITGKVILVTGVTPGGLGAHFVEVSAAHKPKLLILAGRDPSKLAESTKAIESAHPDVKTRALELDLSSQAKVRKAAEEVLSWSEPIDLLVNNAAIMAAPYQKTVDGLESQFGTNHIGHFLFTNLIMPKILQSKSPRIVNVSSSGHRLSAIRWDDLDFKDGKEYNKWAAYGQAKTANILFSVALAEKLGSKGLTAFSLHPGVISTNLARFVSESMEKDFAELHELDKQLGNKEGNASLSDIKWKTLTQGTATHVVAAFDPALARHNGVFLIDCQLAPDDDIKPYALDKTNAERLWKLSEDIVGQKFTY</sequence>
<dbReference type="HOGENOM" id="CLU_010194_44_0_1"/>
<dbReference type="RefSeq" id="XP_007868046.1">
    <property type="nucleotide sequence ID" value="XM_007869855.1"/>
</dbReference>
<dbReference type="eggNOG" id="KOG1208">
    <property type="taxonomic scope" value="Eukaryota"/>
</dbReference>
<dbReference type="OrthoDB" id="191139at2759"/>
<evidence type="ECO:0000313" key="5">
    <source>
        <dbReference type="Proteomes" id="UP000030669"/>
    </source>
</evidence>